<dbReference type="Proteomes" id="UP001320148">
    <property type="component" value="Chromosome"/>
</dbReference>
<organism evidence="3 4">
    <name type="scientific">Desulfoluna limicola</name>
    <dbReference type="NCBI Taxonomy" id="2810562"/>
    <lineage>
        <taxon>Bacteria</taxon>
        <taxon>Pseudomonadati</taxon>
        <taxon>Thermodesulfobacteriota</taxon>
        <taxon>Desulfobacteria</taxon>
        <taxon>Desulfobacterales</taxon>
        <taxon>Desulfolunaceae</taxon>
        <taxon>Desulfoluna</taxon>
    </lineage>
</organism>
<name>A0ABN6F8Q3_9BACT</name>
<dbReference type="EMBL" id="AP024488">
    <property type="protein sequence ID" value="BCS97852.1"/>
    <property type="molecule type" value="Genomic_DNA"/>
</dbReference>
<protein>
    <recommendedName>
        <fullName evidence="2">Replication-associated protein ORF2/G2P domain-containing protein</fullName>
    </recommendedName>
</protein>
<reference evidence="3 4" key="1">
    <citation type="submission" date="2021-02" db="EMBL/GenBank/DDBJ databases">
        <title>Complete genome of Desulfoluna sp. strain ASN36.</title>
        <authorList>
            <person name="Takahashi A."/>
            <person name="Kojima H."/>
            <person name="Fukui M."/>
        </authorList>
    </citation>
    <scope>NUCLEOTIDE SEQUENCE [LARGE SCALE GENOMIC DNA]</scope>
    <source>
        <strain evidence="3 4">ASN36</strain>
    </source>
</reference>
<evidence type="ECO:0000313" key="4">
    <source>
        <dbReference type="Proteomes" id="UP001320148"/>
    </source>
</evidence>
<evidence type="ECO:0000256" key="1">
    <source>
        <dbReference type="SAM" id="MobiDB-lite"/>
    </source>
</evidence>
<feature type="region of interest" description="Disordered" evidence="1">
    <location>
        <begin position="17"/>
        <end position="55"/>
    </location>
</feature>
<gene>
    <name evidence="3" type="ORF">DSLASN_34840</name>
</gene>
<feature type="domain" description="Replication-associated protein ORF2/G2P" evidence="2">
    <location>
        <begin position="72"/>
        <end position="149"/>
    </location>
</feature>
<evidence type="ECO:0000313" key="3">
    <source>
        <dbReference type="EMBL" id="BCS97852.1"/>
    </source>
</evidence>
<feature type="compositionally biased region" description="Basic and acidic residues" evidence="1">
    <location>
        <begin position="24"/>
        <end position="33"/>
    </location>
</feature>
<dbReference type="InterPro" id="IPR056906">
    <property type="entry name" value="ORF2/G2P_dom"/>
</dbReference>
<evidence type="ECO:0000259" key="2">
    <source>
        <dbReference type="Pfam" id="PF23343"/>
    </source>
</evidence>
<accession>A0ABN6F8Q3</accession>
<keyword evidence="4" id="KW-1185">Reference proteome</keyword>
<sequence length="302" mass="35379">MTEKTFTVTLSPGYIGLFINHPPKPQEDTKEPLKTPTRRPRKTPQRDNQSRYSPAAQMEFKKHLTSLTTEPNLFVTLACPIGQRPNDATIKKYRDNFTRKLKKHFPESWGFWRIEPHKTDGRPHYHMLIYVDSANLPDIGKWIRAKWFKTIGATGDEDYRLADIRPVRTTGEDSLEKVKKYITKDEVVADWRDWGWFWSNSFPTRWGMFNKANIPREENRVTITAEKYEKIQDLIIDSLEEEVAALVEKQKASDFMPRRESYKISQALSNKRDQIHKVKHSGFFHFMNDPELAGKVRAILKG</sequence>
<dbReference type="Pfam" id="PF23343">
    <property type="entry name" value="REP_ORF2-G2P"/>
    <property type="match status" value="1"/>
</dbReference>
<dbReference type="RefSeq" id="WP_236889268.1">
    <property type="nucleotide sequence ID" value="NZ_AP024488.1"/>
</dbReference>
<proteinExistence type="predicted"/>